<evidence type="ECO:0000256" key="5">
    <source>
        <dbReference type="ARBA" id="ARBA00022813"/>
    </source>
</evidence>
<sequence>MSTLLLRRTPPLLTLRPATKTATPRRIATTRRMSSTGNISPSSSYPRAHLIPTSGTYPRGWVAGGVATGVKKTGAKDLTLVASPAHGVTGAAVFTQNAFAAAPVVVSKAVLSQQHTSTLSALVVNSGCANACTGAQGLEDAWRMSRKVDAEMPPPAKGTLVMSTGVIGQHLSMPKIEKGIEALVNGMGDAHEDWMAAAEGVMTTDTFPKLRSRAFGGYRMAGWSKGAGMIHPNMATMLSAIFTDAHITRECLDAATRYAADRSFNAISIDGDTSTNDTFAVLANAAAETDGSTTPTLISDLTSREYLAFRTHLTEFAAELAKLIVRDGEGATKFVEIHVTGATTFQDARTIASTIATSPLVKTALYGKDANWGRIICAVGYSGVPIVPAAVNLHIAALANPANTLHLFKNGAPHDTDEAKAALILDEEDLKLTVQVGRGDEEAKMYTCDFSHGYISINADYRS</sequence>
<dbReference type="InterPro" id="IPR002813">
    <property type="entry name" value="Arg_biosynth_ArgJ"/>
</dbReference>
<feature type="binding site" evidence="9">
    <location>
        <position position="329"/>
    </location>
    <ligand>
        <name>substrate</name>
    </ligand>
</feature>
<feature type="binding site" evidence="9">
    <location>
        <position position="458"/>
    </location>
    <ligand>
        <name>substrate</name>
    </ligand>
</feature>
<comment type="catalytic activity">
    <reaction evidence="9">
        <text>N(2)-acetyl-L-ornithine + L-glutamate = N-acetyl-L-glutamate + L-ornithine</text>
        <dbReference type="Rhea" id="RHEA:15349"/>
        <dbReference type="ChEBI" id="CHEBI:29985"/>
        <dbReference type="ChEBI" id="CHEBI:44337"/>
        <dbReference type="ChEBI" id="CHEBI:46911"/>
        <dbReference type="ChEBI" id="CHEBI:57805"/>
        <dbReference type="EC" id="2.3.1.35"/>
    </reaction>
</comment>
<dbReference type="InterPro" id="IPR016117">
    <property type="entry name" value="ArgJ-like_dom_sf"/>
</dbReference>
<dbReference type="Pfam" id="PF01960">
    <property type="entry name" value="ArgJ"/>
    <property type="match status" value="1"/>
</dbReference>
<keyword evidence="7 9" id="KW-0511">Multifunctional enzyme</keyword>
<dbReference type="PANTHER" id="PTHR23100">
    <property type="entry name" value="ARGININE BIOSYNTHESIS BIFUNCTIONAL PROTEIN ARGJ"/>
    <property type="match status" value="1"/>
</dbReference>
<evidence type="ECO:0000256" key="1">
    <source>
        <dbReference type="ARBA" id="ARBA00006774"/>
    </source>
</evidence>
<keyword evidence="4 9" id="KW-0808">Transferase</keyword>
<dbReference type="GO" id="GO:0004358">
    <property type="term" value="F:L-glutamate N-acetyltransferase activity, acting on acetyl-L-ornithine as donor"/>
    <property type="evidence" value="ECO:0007669"/>
    <property type="project" value="UniProtKB-UniRule"/>
</dbReference>
<feature type="site" description="Cleavage; by autolysis" evidence="9">
    <location>
        <begin position="235"/>
        <end position="236"/>
    </location>
</feature>
<reference evidence="10 11" key="1">
    <citation type="journal article" date="2019" name="Sci. Rep.">
        <title>Comparative genomics of chytrid fungi reveal insights into the obligate biotrophic and pathogenic lifestyle of Synchytrium endobioticum.</title>
        <authorList>
            <person name="van de Vossenberg B.T.L.H."/>
            <person name="Warris S."/>
            <person name="Nguyen H.D.T."/>
            <person name="van Gent-Pelzer M.P.E."/>
            <person name="Joly D.L."/>
            <person name="van de Geest H.C."/>
            <person name="Bonants P.J.M."/>
            <person name="Smith D.S."/>
            <person name="Levesque C.A."/>
            <person name="van der Lee T.A.J."/>
        </authorList>
    </citation>
    <scope>NUCLEOTIDE SEQUENCE [LARGE SCALE GENOMIC DNA]</scope>
    <source>
        <strain evidence="10 11">CBS 809.83</strain>
    </source>
</reference>
<dbReference type="GO" id="GO:0004042">
    <property type="term" value="F:L-glutamate N-acetyltransferase activity"/>
    <property type="evidence" value="ECO:0007669"/>
    <property type="project" value="UniProtKB-UniRule"/>
</dbReference>
<dbReference type="EC" id="2.3.1.1" evidence="9"/>
<comment type="catalytic activity">
    <reaction evidence="9">
        <text>L-glutamate + acetyl-CoA = N-acetyl-L-glutamate + CoA + H(+)</text>
        <dbReference type="Rhea" id="RHEA:24292"/>
        <dbReference type="ChEBI" id="CHEBI:15378"/>
        <dbReference type="ChEBI" id="CHEBI:29985"/>
        <dbReference type="ChEBI" id="CHEBI:44337"/>
        <dbReference type="ChEBI" id="CHEBI:57287"/>
        <dbReference type="ChEBI" id="CHEBI:57288"/>
        <dbReference type="EC" id="2.3.1.1"/>
    </reaction>
</comment>
<evidence type="ECO:0000256" key="3">
    <source>
        <dbReference type="ARBA" id="ARBA00022605"/>
    </source>
</evidence>
<feature type="binding site" evidence="9">
    <location>
        <position position="463"/>
    </location>
    <ligand>
        <name>substrate</name>
    </ligand>
</feature>
<dbReference type="STRING" id="109895.A0A507E1N2"/>
<keyword evidence="2 9" id="KW-0055">Arginine biosynthesis</keyword>
<dbReference type="HAMAP" id="MF_01106">
    <property type="entry name" value="ArgJ"/>
    <property type="match status" value="1"/>
</dbReference>
<keyword evidence="6 9" id="KW-0496">Mitochondrion</keyword>
<protein>
    <recommendedName>
        <fullName evidence="9">Arginine biosynthesis bifunctional protein ArgJ, mitochondrial</fullName>
    </recommendedName>
    <domain>
        <recommendedName>
            <fullName evidence="9">Glutamate N-acetyltransferase</fullName>
            <shortName evidence="9">GAT</shortName>
            <ecNumber evidence="9">2.3.1.35</ecNumber>
        </recommendedName>
        <alternativeName>
            <fullName evidence="9">Ornithine acetyltransferase</fullName>
            <shortName evidence="9">OATase</shortName>
        </alternativeName>
        <alternativeName>
            <fullName evidence="9">Ornithine transacetylase</fullName>
        </alternativeName>
    </domain>
    <domain>
        <recommendedName>
            <fullName evidence="9">Amino-acid acetyltransferase</fullName>
            <ecNumber evidence="9">2.3.1.1</ecNumber>
        </recommendedName>
        <alternativeName>
            <fullName evidence="9">N-acetylglutamate synthase</fullName>
            <shortName evidence="9">AGS</shortName>
        </alternativeName>
    </domain>
    <component>
        <recommendedName>
            <fullName evidence="9">Arginine biosynthesis bifunctional protein ArgJ alpha chain</fullName>
        </recommendedName>
    </component>
    <component>
        <recommendedName>
            <fullName evidence="9">Arginine biosynthesis bifunctional protein ArgJ beta chain</fullName>
        </recommendedName>
    </component>
</protein>
<comment type="subunit">
    <text evidence="9">Heterodimer of an alpha and a beta chain.</text>
</comment>
<comment type="subcellular location">
    <subcellularLocation>
        <location evidence="9">Mitochondrion matrix</location>
    </subcellularLocation>
</comment>
<organism evidence="10 11">
    <name type="scientific">Powellomyces hirtus</name>
    <dbReference type="NCBI Taxonomy" id="109895"/>
    <lineage>
        <taxon>Eukaryota</taxon>
        <taxon>Fungi</taxon>
        <taxon>Fungi incertae sedis</taxon>
        <taxon>Chytridiomycota</taxon>
        <taxon>Chytridiomycota incertae sedis</taxon>
        <taxon>Chytridiomycetes</taxon>
        <taxon>Spizellomycetales</taxon>
        <taxon>Powellomycetaceae</taxon>
        <taxon>Powellomyces</taxon>
    </lineage>
</organism>
<evidence type="ECO:0000256" key="9">
    <source>
        <dbReference type="HAMAP-Rule" id="MF_03124"/>
    </source>
</evidence>
<gene>
    <name evidence="10" type="ORF">PhCBS80983_g04060</name>
</gene>
<dbReference type="Gene3D" id="3.10.20.340">
    <property type="entry name" value="ArgJ beta chain, C-terminal domain"/>
    <property type="match status" value="1"/>
</dbReference>
<dbReference type="GO" id="GO:0006592">
    <property type="term" value="P:ornithine biosynthetic process"/>
    <property type="evidence" value="ECO:0007669"/>
    <property type="project" value="TreeGrafter"/>
</dbReference>
<feature type="binding site" evidence="9">
    <location>
        <position position="225"/>
    </location>
    <ligand>
        <name>substrate</name>
    </ligand>
</feature>
<feature type="active site" description="Nucleophile" evidence="9">
    <location>
        <position position="236"/>
    </location>
</feature>
<dbReference type="GO" id="GO:0006526">
    <property type="term" value="P:L-arginine biosynthetic process"/>
    <property type="evidence" value="ECO:0007669"/>
    <property type="project" value="UniProtKB-UniRule"/>
</dbReference>
<evidence type="ECO:0000313" key="10">
    <source>
        <dbReference type="EMBL" id="TPX57108.1"/>
    </source>
</evidence>
<evidence type="ECO:0000256" key="6">
    <source>
        <dbReference type="ARBA" id="ARBA00023128"/>
    </source>
</evidence>
<feature type="site" description="Involved in the stabilization of negative charge on the oxyanion by the formation of the oxyanion hole" evidence="9">
    <location>
        <position position="164"/>
    </location>
</feature>
<feature type="site" description="Involved in the stabilization of negative charge on the oxyanion by the formation of the oxyanion hole" evidence="9">
    <location>
        <position position="165"/>
    </location>
</feature>
<proteinExistence type="inferred from homology"/>
<dbReference type="AlphaFoldDB" id="A0A507E1N2"/>
<keyword evidence="3 9" id="KW-0028">Amino-acid biosynthesis</keyword>
<dbReference type="EMBL" id="QEAQ01000058">
    <property type="protein sequence ID" value="TPX57108.1"/>
    <property type="molecule type" value="Genomic_DNA"/>
</dbReference>
<dbReference type="NCBIfam" id="TIGR00120">
    <property type="entry name" value="ArgJ"/>
    <property type="match status" value="1"/>
</dbReference>
<keyword evidence="5 9" id="KW-0068">Autocatalytic cleavage</keyword>
<comment type="function">
    <text evidence="9">Catalyzes two activities which are involved in the cyclic version of arginine biosynthesis: the synthesis of acetylglutamate from glutamate and acetyl-CoA, and of ornithine by transacetylation between acetylornithine and glutamate.</text>
</comment>
<dbReference type="Gene3D" id="3.60.70.12">
    <property type="entry name" value="L-amino peptidase D-ALA esterase/amidase"/>
    <property type="match status" value="1"/>
</dbReference>
<keyword evidence="11" id="KW-1185">Reference proteome</keyword>
<feature type="binding site" evidence="9">
    <location>
        <position position="236"/>
    </location>
    <ligand>
        <name>substrate</name>
    </ligand>
</feature>
<evidence type="ECO:0000313" key="11">
    <source>
        <dbReference type="Proteomes" id="UP000318582"/>
    </source>
</evidence>
<dbReference type="CDD" id="cd02152">
    <property type="entry name" value="OAT"/>
    <property type="match status" value="1"/>
</dbReference>
<dbReference type="SUPFAM" id="SSF56266">
    <property type="entry name" value="DmpA/ArgJ-like"/>
    <property type="match status" value="1"/>
</dbReference>
<evidence type="ECO:0000256" key="4">
    <source>
        <dbReference type="ARBA" id="ARBA00022679"/>
    </source>
</evidence>
<dbReference type="EC" id="2.3.1.35" evidence="9"/>
<feature type="chain" id="PRO_5023396266" description="Arginine biosynthesis bifunctional protein ArgJ alpha chain" evidence="9">
    <location>
        <begin position="1"/>
        <end position="235"/>
    </location>
</feature>
<evidence type="ECO:0000256" key="2">
    <source>
        <dbReference type="ARBA" id="ARBA00022571"/>
    </source>
</evidence>
<comment type="caution">
    <text evidence="10">The sequence shown here is derived from an EMBL/GenBank/DDBJ whole genome shotgun (WGS) entry which is preliminary data.</text>
</comment>
<dbReference type="PANTHER" id="PTHR23100:SF0">
    <property type="entry name" value="ARGININE BIOSYNTHESIS BIFUNCTIONAL PROTEIN ARGJ, MITOCHONDRIAL"/>
    <property type="match status" value="1"/>
</dbReference>
<feature type="binding site" evidence="9">
    <location>
        <position position="203"/>
    </location>
    <ligand>
        <name>substrate</name>
    </ligand>
</feature>
<comment type="PTM">
    <text evidence="9">The alpha and beta chains are autoproteolytically processed from a single precursor protein within the mitochondrion.</text>
</comment>
<comment type="similarity">
    <text evidence="1 9">Belongs to the ArgJ family.</text>
</comment>
<accession>A0A507E1N2</accession>
<dbReference type="NCBIfam" id="NF003802">
    <property type="entry name" value="PRK05388.1"/>
    <property type="match status" value="1"/>
</dbReference>
<dbReference type="GO" id="GO:0005759">
    <property type="term" value="C:mitochondrial matrix"/>
    <property type="evidence" value="ECO:0007669"/>
    <property type="project" value="UniProtKB-SubCell"/>
</dbReference>
<dbReference type="UniPathway" id="UPA00068">
    <property type="reaction ID" value="UER00106"/>
</dbReference>
<dbReference type="InterPro" id="IPR042195">
    <property type="entry name" value="ArgJ_beta_C"/>
</dbReference>
<feature type="chain" id="PRO_5023396267" description="Arginine biosynthesis bifunctional protein ArgJ beta chain" evidence="9">
    <location>
        <begin position="236"/>
        <end position="463"/>
    </location>
</feature>
<comment type="pathway">
    <text evidence="9">Amino-acid biosynthesis; L-arginine biosynthesis; L-ornithine and N-acetyl-L-glutamate from L-glutamate and N(2)-acetyl-L-ornithine (cyclic): step 1/1.</text>
</comment>
<evidence type="ECO:0000256" key="8">
    <source>
        <dbReference type="ARBA" id="ARBA00023315"/>
    </source>
</evidence>
<comment type="pathway">
    <text evidence="9">Amino-acid biosynthesis; L-arginine biosynthesis; N(2)-acetyl-L-ornithine from L-glutamate: step 1/4.</text>
</comment>
<name>A0A507E1N2_9FUNG</name>
<dbReference type="FunFam" id="3.10.20.340:FF:000002">
    <property type="entry name" value="Arginine biosynthesis bifunctional protein ArgJ, mitochondrial"/>
    <property type="match status" value="1"/>
</dbReference>
<keyword evidence="8 9" id="KW-0012">Acyltransferase</keyword>
<evidence type="ECO:0000256" key="7">
    <source>
        <dbReference type="ARBA" id="ARBA00023268"/>
    </source>
</evidence>
<dbReference type="Proteomes" id="UP000318582">
    <property type="component" value="Unassembled WGS sequence"/>
</dbReference>